<keyword evidence="1" id="KW-0732">Signal</keyword>
<reference evidence="2 3" key="1">
    <citation type="submission" date="2019-07" db="EMBL/GenBank/DDBJ databases">
        <title>Genomic Encyclopedia of Archaeal and Bacterial Type Strains, Phase II (KMG-II): from individual species to whole genera.</title>
        <authorList>
            <person name="Goeker M."/>
        </authorList>
    </citation>
    <scope>NUCLEOTIDE SEQUENCE [LARGE SCALE GENOMIC DNA]</scope>
    <source>
        <strain evidence="2 3">DSM 18850</strain>
    </source>
</reference>
<dbReference type="Proteomes" id="UP000325105">
    <property type="component" value="Unassembled WGS sequence"/>
</dbReference>
<accession>A0A5S5CZW8</accession>
<name>A0A5S5CZW8_9SPHI</name>
<evidence type="ECO:0000313" key="2">
    <source>
        <dbReference type="EMBL" id="TYP89313.1"/>
    </source>
</evidence>
<evidence type="ECO:0008006" key="4">
    <source>
        <dbReference type="Google" id="ProtNLM"/>
    </source>
</evidence>
<comment type="caution">
    <text evidence="2">The sequence shown here is derived from an EMBL/GenBank/DDBJ whole genome shotgun (WGS) entry which is preliminary data.</text>
</comment>
<organism evidence="2 3">
    <name type="scientific">Sphingobacterium allocomposti</name>
    <dbReference type="NCBI Taxonomy" id="415956"/>
    <lineage>
        <taxon>Bacteria</taxon>
        <taxon>Pseudomonadati</taxon>
        <taxon>Bacteroidota</taxon>
        <taxon>Sphingobacteriia</taxon>
        <taxon>Sphingobacteriales</taxon>
        <taxon>Sphingobacteriaceae</taxon>
        <taxon>Sphingobacterium</taxon>
    </lineage>
</organism>
<dbReference type="EMBL" id="VNHX01000028">
    <property type="protein sequence ID" value="TYP89313.1"/>
    <property type="molecule type" value="Genomic_DNA"/>
</dbReference>
<dbReference type="OrthoDB" id="943438at2"/>
<dbReference type="RefSeq" id="WP_148910101.1">
    <property type="nucleotide sequence ID" value="NZ_VNHX01000028.1"/>
</dbReference>
<gene>
    <name evidence="2" type="ORF">BC792_12832</name>
</gene>
<feature type="signal peptide" evidence="1">
    <location>
        <begin position="1"/>
        <end position="21"/>
    </location>
</feature>
<dbReference type="Gene3D" id="3.40.1420.30">
    <property type="match status" value="1"/>
</dbReference>
<evidence type="ECO:0000313" key="3">
    <source>
        <dbReference type="Proteomes" id="UP000325105"/>
    </source>
</evidence>
<dbReference type="AlphaFoldDB" id="A0A5S5CZW8"/>
<protein>
    <recommendedName>
        <fullName evidence="4">PepSY-like beta-lactamase-inhibitor</fullName>
    </recommendedName>
</protein>
<feature type="chain" id="PRO_5024349860" description="PepSY-like beta-lactamase-inhibitor" evidence="1">
    <location>
        <begin position="22"/>
        <end position="191"/>
    </location>
</feature>
<proteinExistence type="predicted"/>
<keyword evidence="3" id="KW-1185">Reference proteome</keyword>
<dbReference type="SUPFAM" id="SSF160574">
    <property type="entry name" value="BT0923-like"/>
    <property type="match status" value="1"/>
</dbReference>
<evidence type="ECO:0000256" key="1">
    <source>
        <dbReference type="SAM" id="SignalP"/>
    </source>
</evidence>
<sequence length="191" mass="22266">MKKYGLCLVFVLIYLFSAAQQKYERETGINSSQAPDTAVSYMEKLFGTDARVRWYREESLQGITVEAKTKLAEGTYSVKFDTTGRLIDIELTQREKEVSDKVMEQISSHLASAYDRYRIRKIQVQWTGAPETLYQLITGKSVEGRYTVRYEIEHFGRIRRDSKPYESLFDSEGKHIETKEIIPRSINHLIY</sequence>